<dbReference type="RefSeq" id="WP_323250591.1">
    <property type="nucleotide sequence ID" value="NZ_JAYFUL010000024.1"/>
</dbReference>
<dbReference type="Gene3D" id="2.170.130.10">
    <property type="entry name" value="TonB-dependent receptor, plug domain"/>
    <property type="match status" value="1"/>
</dbReference>
<gene>
    <name evidence="10" type="ORF">VB264_14875</name>
</gene>
<keyword evidence="4 7" id="KW-0812">Transmembrane</keyword>
<accession>A0ABU5QPS4</accession>
<dbReference type="InterPro" id="IPR037066">
    <property type="entry name" value="Plug_dom_sf"/>
</dbReference>
<evidence type="ECO:0000256" key="5">
    <source>
        <dbReference type="ARBA" id="ARBA00023136"/>
    </source>
</evidence>
<evidence type="ECO:0000256" key="2">
    <source>
        <dbReference type="ARBA" id="ARBA00022448"/>
    </source>
</evidence>
<feature type="chain" id="PRO_5046511960" evidence="8">
    <location>
        <begin position="32"/>
        <end position="1124"/>
    </location>
</feature>
<proteinExistence type="inferred from homology"/>
<dbReference type="NCBIfam" id="TIGR04056">
    <property type="entry name" value="OMP_RagA_SusC"/>
    <property type="match status" value="1"/>
</dbReference>
<organism evidence="10 11">
    <name type="scientific">Arcicella aquatica</name>
    <dbReference type="NCBI Taxonomy" id="217141"/>
    <lineage>
        <taxon>Bacteria</taxon>
        <taxon>Pseudomonadati</taxon>
        <taxon>Bacteroidota</taxon>
        <taxon>Cytophagia</taxon>
        <taxon>Cytophagales</taxon>
        <taxon>Flectobacillaceae</taxon>
        <taxon>Arcicella</taxon>
    </lineage>
</organism>
<feature type="domain" description="TonB-dependent receptor plug" evidence="9">
    <location>
        <begin position="255"/>
        <end position="362"/>
    </location>
</feature>
<feature type="signal peptide" evidence="8">
    <location>
        <begin position="1"/>
        <end position="31"/>
    </location>
</feature>
<dbReference type="SUPFAM" id="SSF49464">
    <property type="entry name" value="Carboxypeptidase regulatory domain-like"/>
    <property type="match status" value="1"/>
</dbReference>
<evidence type="ECO:0000256" key="4">
    <source>
        <dbReference type="ARBA" id="ARBA00022692"/>
    </source>
</evidence>
<sequence>MKKRLQKASKMGLMVTLMLLGKQIGLSQALAMVQQMPQNSQAERAPSSSKKLKDALSELKNQYKVEIMFELKTVERYMVQTGSINNNLSIEKNLDHLLSPFGLTYKKVNKTSYLVMEGKKEKGRGDSVTPSSENISNQKSVELNNTANTSMSDVQAESIAIVEQTVSGKVIDEKGMGLPGVNIVLKGTNRGVNSDANGNYKIAVPDDKAVLVFSFVGYMNKEVLVGNQKNINVSLQVDDKTLSEVVVVGYGTVQKKDLTGSVSVLKSADIVATPTSNALESLQGKIAGLDLTRNDGQAGSTLSFTLRGNRSLSASNSPLILVDGVPYSASALEINPSDIKTMVVLKDASSTAIYGTRGANGVILITTNSGTSGKTKISFSSYYGVQDNAGLGAIQNGEEYATFKREAFRTRGITDDAAIFNPEELDAIKNHKFVDWRGEILKKGSIQNHEISLNGGNEKTTFNISFGAYGEKGLFKNDQLTRYNGSVGVNHQLFQNVKIGSKIFYTYRDNDIRQDPLNQANKINPYGTPYDANGNIIIYPVAGQSFNITPLADEVPGVYTNNLLEKRIFNASYLDWEIIKNLTFKTSFGLDIQNSRRGYYYGAQTITRAGNISQSGIESANVLNYTWENTLTYLKTLGKHDFNFLLGNSFLSRSTESFSGTGFNQVSETTTFYDLGANSTQVAIKSGLVESTLESFFGRVNYQYNNKYLLSASLRADGSSVLAKGHKWGYFPSVALGWRISEESFMKNGSLFTDLKLRGSYGISGNSAISPYQTLGGLGKVTYSFGETAAYGYYPKAISNPNLSWETTATTNIGIDFGILNNRISGAINYYQSNTSDLLMQRVLPNTSGYTSVYENVGKTANKGLEIEISTLNLVNQSPKGLKWSTDFTFSTNKEEIVALTGGADRDLGNGWIVGQPTQVYYDYKKIGIWQLGQESEAAKYGQVPGDIRVQDVNNDGKITPDADRMVVGTPRPNFNLGVNNNISYRNFDLSVFFFAREGQMIKSEASGNYKIDGRENGPKVDYWTPENPTNDHPRPDMNKNQNSTYMSTLYYVDGSFLKIKNISLGYEIPSQISSKWGISRIRIYTTMRNYFTFSKLAPYDPERGGSLAFPMTKQLIFGLNVNF</sequence>
<evidence type="ECO:0000256" key="7">
    <source>
        <dbReference type="PROSITE-ProRule" id="PRU01360"/>
    </source>
</evidence>
<keyword evidence="10" id="KW-0675">Receptor</keyword>
<dbReference type="Pfam" id="PF07715">
    <property type="entry name" value="Plug"/>
    <property type="match status" value="1"/>
</dbReference>
<dbReference type="Gene3D" id="3.55.50.30">
    <property type="match status" value="1"/>
</dbReference>
<evidence type="ECO:0000256" key="3">
    <source>
        <dbReference type="ARBA" id="ARBA00022452"/>
    </source>
</evidence>
<dbReference type="InterPro" id="IPR023997">
    <property type="entry name" value="TonB-dep_OMP_SusC/RagA_CS"/>
</dbReference>
<dbReference type="SUPFAM" id="SSF56935">
    <property type="entry name" value="Porins"/>
    <property type="match status" value="1"/>
</dbReference>
<dbReference type="PROSITE" id="PS52016">
    <property type="entry name" value="TONB_DEPENDENT_REC_3"/>
    <property type="match status" value="1"/>
</dbReference>
<dbReference type="EMBL" id="JAYFUL010000024">
    <property type="protein sequence ID" value="MEA5259078.1"/>
    <property type="molecule type" value="Genomic_DNA"/>
</dbReference>
<dbReference type="InterPro" id="IPR039426">
    <property type="entry name" value="TonB-dep_rcpt-like"/>
</dbReference>
<dbReference type="InterPro" id="IPR008969">
    <property type="entry name" value="CarboxyPept-like_regulatory"/>
</dbReference>
<dbReference type="Pfam" id="PF13715">
    <property type="entry name" value="CarbopepD_reg_2"/>
    <property type="match status" value="1"/>
</dbReference>
<evidence type="ECO:0000313" key="10">
    <source>
        <dbReference type="EMBL" id="MEA5259078.1"/>
    </source>
</evidence>
<comment type="similarity">
    <text evidence="7">Belongs to the TonB-dependent receptor family.</text>
</comment>
<dbReference type="NCBIfam" id="TIGR04057">
    <property type="entry name" value="SusC_RagA_signa"/>
    <property type="match status" value="1"/>
</dbReference>
<evidence type="ECO:0000256" key="1">
    <source>
        <dbReference type="ARBA" id="ARBA00004571"/>
    </source>
</evidence>
<comment type="subcellular location">
    <subcellularLocation>
        <location evidence="1 7">Cell outer membrane</location>
        <topology evidence="1 7">Multi-pass membrane protein</topology>
    </subcellularLocation>
</comment>
<keyword evidence="5 7" id="KW-0472">Membrane</keyword>
<keyword evidence="11" id="KW-1185">Reference proteome</keyword>
<keyword evidence="2 7" id="KW-0813">Transport</keyword>
<dbReference type="InterPro" id="IPR023996">
    <property type="entry name" value="TonB-dep_OMP_SusC/RagA"/>
</dbReference>
<comment type="caution">
    <text evidence="10">The sequence shown here is derived from an EMBL/GenBank/DDBJ whole genome shotgun (WGS) entry which is preliminary data.</text>
</comment>
<dbReference type="InterPro" id="IPR036942">
    <property type="entry name" value="Beta-barrel_TonB_sf"/>
</dbReference>
<keyword evidence="6 7" id="KW-0998">Cell outer membrane</keyword>
<evidence type="ECO:0000256" key="8">
    <source>
        <dbReference type="SAM" id="SignalP"/>
    </source>
</evidence>
<evidence type="ECO:0000256" key="6">
    <source>
        <dbReference type="ARBA" id="ARBA00023237"/>
    </source>
</evidence>
<dbReference type="Gene3D" id="2.60.40.1120">
    <property type="entry name" value="Carboxypeptidase-like, regulatory domain"/>
    <property type="match status" value="1"/>
</dbReference>
<keyword evidence="3 7" id="KW-1134">Transmembrane beta strand</keyword>
<name>A0ABU5QPS4_9BACT</name>
<dbReference type="Proteomes" id="UP001304671">
    <property type="component" value="Unassembled WGS sequence"/>
</dbReference>
<dbReference type="InterPro" id="IPR012910">
    <property type="entry name" value="Plug_dom"/>
</dbReference>
<reference evidence="10 11" key="1">
    <citation type="submission" date="2023-12" db="EMBL/GenBank/DDBJ databases">
        <title>Novel species of the genus Arcicella isolated from rivers.</title>
        <authorList>
            <person name="Lu H."/>
        </authorList>
    </citation>
    <scope>NUCLEOTIDE SEQUENCE [LARGE SCALE GENOMIC DNA]</scope>
    <source>
        <strain evidence="10 11">LMG 21963</strain>
    </source>
</reference>
<evidence type="ECO:0000259" key="9">
    <source>
        <dbReference type="Pfam" id="PF07715"/>
    </source>
</evidence>
<protein>
    <submittedName>
        <fullName evidence="10">TonB-dependent receptor</fullName>
    </submittedName>
</protein>
<dbReference type="Gene3D" id="2.40.170.20">
    <property type="entry name" value="TonB-dependent receptor, beta-barrel domain"/>
    <property type="match status" value="1"/>
</dbReference>
<evidence type="ECO:0000313" key="11">
    <source>
        <dbReference type="Proteomes" id="UP001304671"/>
    </source>
</evidence>
<keyword evidence="8" id="KW-0732">Signal</keyword>